<dbReference type="SUPFAM" id="SSF47473">
    <property type="entry name" value="EF-hand"/>
    <property type="match status" value="1"/>
</dbReference>
<dbReference type="InterPro" id="IPR036020">
    <property type="entry name" value="WW_dom_sf"/>
</dbReference>
<dbReference type="PROSITE" id="PS50020">
    <property type="entry name" value="WW_DOMAIN_2"/>
    <property type="match status" value="1"/>
</dbReference>
<dbReference type="Gene3D" id="2.20.70.10">
    <property type="match status" value="1"/>
</dbReference>
<dbReference type="InterPro" id="IPR002048">
    <property type="entry name" value="EF_hand_dom"/>
</dbReference>
<feature type="domain" description="EF-hand" evidence="4">
    <location>
        <begin position="420"/>
        <end position="445"/>
    </location>
</feature>
<dbReference type="PROSITE" id="PS00018">
    <property type="entry name" value="EF_HAND_1"/>
    <property type="match status" value="1"/>
</dbReference>
<dbReference type="SUPFAM" id="SSF51045">
    <property type="entry name" value="WW domain"/>
    <property type="match status" value="1"/>
</dbReference>
<dbReference type="SMART" id="SM00456">
    <property type="entry name" value="WW"/>
    <property type="match status" value="1"/>
</dbReference>
<keyword evidence="1" id="KW-0106">Calcium</keyword>
<proteinExistence type="predicted"/>
<dbReference type="Pfam" id="PF13499">
    <property type="entry name" value="EF-hand_7"/>
    <property type="match status" value="1"/>
</dbReference>
<dbReference type="InterPro" id="IPR018247">
    <property type="entry name" value="EF_Hand_1_Ca_BS"/>
</dbReference>
<dbReference type="CDD" id="cd00051">
    <property type="entry name" value="EFh"/>
    <property type="match status" value="1"/>
</dbReference>
<protein>
    <submittedName>
        <fullName evidence="5">Calmodulin</fullName>
    </submittedName>
</protein>
<evidence type="ECO:0000259" key="4">
    <source>
        <dbReference type="PROSITE" id="PS50222"/>
    </source>
</evidence>
<dbReference type="Gene3D" id="1.10.238.10">
    <property type="entry name" value="EF-hand"/>
    <property type="match status" value="2"/>
</dbReference>
<dbReference type="AlphaFoldDB" id="A0A0M0LQ60"/>
<name>A0A0M0LQ60_9EUKA</name>
<evidence type="ECO:0000256" key="1">
    <source>
        <dbReference type="ARBA" id="ARBA00022837"/>
    </source>
</evidence>
<evidence type="ECO:0000256" key="2">
    <source>
        <dbReference type="SAM" id="MobiDB-lite"/>
    </source>
</evidence>
<accession>A0A0M0LQ60</accession>
<feature type="non-terminal residue" evidence="5">
    <location>
        <position position="473"/>
    </location>
</feature>
<evidence type="ECO:0000313" key="5">
    <source>
        <dbReference type="EMBL" id="KOO53205.1"/>
    </source>
</evidence>
<dbReference type="OrthoDB" id="426654at2759"/>
<evidence type="ECO:0000259" key="3">
    <source>
        <dbReference type="PROSITE" id="PS50020"/>
    </source>
</evidence>
<feature type="region of interest" description="Disordered" evidence="2">
    <location>
        <begin position="300"/>
        <end position="390"/>
    </location>
</feature>
<feature type="domain" description="WW" evidence="3">
    <location>
        <begin position="89"/>
        <end position="124"/>
    </location>
</feature>
<gene>
    <name evidence="5" type="ORF">Ctob_015892</name>
</gene>
<dbReference type="PROSITE" id="PS50222">
    <property type="entry name" value="EF_HAND_2"/>
    <property type="match status" value="2"/>
</dbReference>
<dbReference type="GO" id="GO:0005509">
    <property type="term" value="F:calcium ion binding"/>
    <property type="evidence" value="ECO:0007669"/>
    <property type="project" value="InterPro"/>
</dbReference>
<evidence type="ECO:0000313" key="6">
    <source>
        <dbReference type="Proteomes" id="UP000037460"/>
    </source>
</evidence>
<dbReference type="EMBL" id="JWZX01000334">
    <property type="protein sequence ID" value="KOO53205.1"/>
    <property type="molecule type" value="Genomic_DNA"/>
</dbReference>
<dbReference type="InterPro" id="IPR011992">
    <property type="entry name" value="EF-hand-dom_pair"/>
</dbReference>
<comment type="caution">
    <text evidence="5">The sequence shown here is derived from an EMBL/GenBank/DDBJ whole genome shotgun (WGS) entry which is preliminary data.</text>
</comment>
<keyword evidence="6" id="KW-1185">Reference proteome</keyword>
<reference evidence="6" key="1">
    <citation type="journal article" date="2015" name="PLoS Genet.">
        <title>Genome Sequence and Transcriptome Analyses of Chrysochromulina tobin: Metabolic Tools for Enhanced Algal Fitness in the Prominent Order Prymnesiales (Haptophyceae).</title>
        <authorList>
            <person name="Hovde B.T."/>
            <person name="Deodato C.R."/>
            <person name="Hunsperger H.M."/>
            <person name="Ryken S.A."/>
            <person name="Yost W."/>
            <person name="Jha R.K."/>
            <person name="Patterson J."/>
            <person name="Monnat R.J. Jr."/>
            <person name="Barlow S.B."/>
            <person name="Starkenburg S.R."/>
            <person name="Cattolico R.A."/>
        </authorList>
    </citation>
    <scope>NUCLEOTIDE SEQUENCE</scope>
    <source>
        <strain evidence="6">CCMP291</strain>
    </source>
</reference>
<organism evidence="5 6">
    <name type="scientific">Chrysochromulina tobinii</name>
    <dbReference type="NCBI Taxonomy" id="1460289"/>
    <lineage>
        <taxon>Eukaryota</taxon>
        <taxon>Haptista</taxon>
        <taxon>Haptophyta</taxon>
        <taxon>Prymnesiophyceae</taxon>
        <taxon>Prymnesiales</taxon>
        <taxon>Chrysochromulinaceae</taxon>
        <taxon>Chrysochromulina</taxon>
    </lineage>
</organism>
<sequence length="473" mass="51871">MAAHAARSSTYVHSGDTVRAFFAAIDTNESDAVPVEMLRAALEQRGMSAAALEAFFDACPRQADDAMTLDEFLVGKRLPGMVELFSSVSMLPPGWSEVLEAGPGGRVYYWNRYTDQTTWIEPTMPAEQLVDMAKEIFERCPKHDAAVEYSKSQRDLLKHVSRDPSPIATSISDEDDDAASDAASVVTEADALISMRSPSPAVSWRSKREPSWRLSAHRHAPRVVTWPPLPPGSEIGLRGAGSKVKKLAMVRNAVLDRAGQPTEPPPPPMSVAARMRALEKSHDPELDDTMWQWRQRKWVHLPPPSKKPTRESFTMRSRRTPYAVSANTLGPGGVALPRLLGAESPPLQKSPPKPSSPLTAVEKRETPQKLKMPPPPPTQSPSELKVAPGRLSRGASALSALTISTLNTLDEVRIISSFDKLMDKDHNGGLDFEELKAVLRSLNSALTNDELHAIFRECDPNGDGIVTISEFLR</sequence>
<dbReference type="Proteomes" id="UP000037460">
    <property type="component" value="Unassembled WGS sequence"/>
</dbReference>
<dbReference type="InterPro" id="IPR001202">
    <property type="entry name" value="WW_dom"/>
</dbReference>
<dbReference type="CDD" id="cd00201">
    <property type="entry name" value="WW"/>
    <property type="match status" value="1"/>
</dbReference>
<feature type="domain" description="EF-hand" evidence="4">
    <location>
        <begin position="446"/>
        <end position="473"/>
    </location>
</feature>